<organism evidence="2 3">
    <name type="scientific">Bacteroides pyogenes JCM 6292</name>
    <dbReference type="NCBI Taxonomy" id="1235809"/>
    <lineage>
        <taxon>Bacteria</taxon>
        <taxon>Pseudomonadati</taxon>
        <taxon>Bacteroidota</taxon>
        <taxon>Bacteroidia</taxon>
        <taxon>Bacteroidales</taxon>
        <taxon>Bacteroidaceae</taxon>
        <taxon>Bacteroides</taxon>
    </lineage>
</organism>
<proteinExistence type="predicted"/>
<evidence type="ECO:0000313" key="2">
    <source>
        <dbReference type="EMBL" id="GAE16603.1"/>
    </source>
</evidence>
<accession>W4PB28</accession>
<dbReference type="AlphaFoldDB" id="W4PB28"/>
<keyword evidence="1" id="KW-0472">Membrane</keyword>
<gene>
    <name evidence="2" type="ORF">JCM6292_3056</name>
</gene>
<reference evidence="2 3" key="1">
    <citation type="journal article" date="2014" name="Genome Announc.">
        <title>Draft Genome Sequences of Three Strains of Bacteroides pyogenes Isolated from a Cat and Swine.</title>
        <authorList>
            <person name="Sakamoto M."/>
            <person name="Oshima K."/>
            <person name="Suda W."/>
            <person name="Kitamura K."/>
            <person name="Iida T."/>
            <person name="Hattori M."/>
            <person name="Ohkuma M."/>
        </authorList>
    </citation>
    <scope>NUCLEOTIDE SEQUENCE [LARGE SCALE GENOMIC DNA]</scope>
    <source>
        <strain evidence="2 3">JCM 6292</strain>
    </source>
</reference>
<sequence>MIDTKLYKEIYQRGAWPIAAFLCFPLYLSTCSPFLPSNSQFDFELVSTLAVLFTVYLST</sequence>
<comment type="caution">
    <text evidence="2">The sequence shown here is derived from an EMBL/GenBank/DDBJ whole genome shotgun (WGS) entry which is preliminary data.</text>
</comment>
<dbReference type="EMBL" id="BAIQ01000038">
    <property type="protein sequence ID" value="GAE16603.1"/>
    <property type="molecule type" value="Genomic_DNA"/>
</dbReference>
<keyword evidence="1" id="KW-1133">Transmembrane helix</keyword>
<protein>
    <submittedName>
        <fullName evidence="2">Uncharacterized protein</fullName>
    </submittedName>
</protein>
<name>W4PB28_9BACE</name>
<evidence type="ECO:0000313" key="3">
    <source>
        <dbReference type="Proteomes" id="UP000018861"/>
    </source>
</evidence>
<keyword evidence="1" id="KW-0812">Transmembrane</keyword>
<dbReference type="Proteomes" id="UP000018861">
    <property type="component" value="Unassembled WGS sequence"/>
</dbReference>
<feature type="transmembrane region" description="Helical" evidence="1">
    <location>
        <begin position="15"/>
        <end position="35"/>
    </location>
</feature>
<evidence type="ECO:0000256" key="1">
    <source>
        <dbReference type="SAM" id="Phobius"/>
    </source>
</evidence>